<feature type="transmembrane region" description="Helical" evidence="1">
    <location>
        <begin position="6"/>
        <end position="25"/>
    </location>
</feature>
<dbReference type="AlphaFoldDB" id="A0A284S1B1"/>
<proteinExistence type="predicted"/>
<sequence length="33" mass="3838">MSKLVQWWPFIVAYASSFVLGQFTVDTSYPKLQ</sequence>
<dbReference type="Proteomes" id="UP000219338">
    <property type="component" value="Unassembled WGS sequence"/>
</dbReference>
<organism evidence="2 3">
    <name type="scientific">Armillaria ostoyae</name>
    <name type="common">Armillaria root rot fungus</name>
    <dbReference type="NCBI Taxonomy" id="47428"/>
    <lineage>
        <taxon>Eukaryota</taxon>
        <taxon>Fungi</taxon>
        <taxon>Dikarya</taxon>
        <taxon>Basidiomycota</taxon>
        <taxon>Agaricomycotina</taxon>
        <taxon>Agaricomycetes</taxon>
        <taxon>Agaricomycetidae</taxon>
        <taxon>Agaricales</taxon>
        <taxon>Marasmiineae</taxon>
        <taxon>Physalacriaceae</taxon>
        <taxon>Armillaria</taxon>
    </lineage>
</organism>
<protein>
    <submittedName>
        <fullName evidence="2">Uncharacterized protein</fullName>
    </submittedName>
</protein>
<accession>A0A284S1B1</accession>
<keyword evidence="3" id="KW-1185">Reference proteome</keyword>
<evidence type="ECO:0000313" key="2">
    <source>
        <dbReference type="EMBL" id="SJL14795.1"/>
    </source>
</evidence>
<gene>
    <name evidence="2" type="ORF">ARMOST_18266</name>
</gene>
<name>A0A284S1B1_ARMOS</name>
<keyword evidence="1" id="KW-0812">Transmembrane</keyword>
<keyword evidence="1" id="KW-1133">Transmembrane helix</keyword>
<reference evidence="3" key="1">
    <citation type="journal article" date="2017" name="Nat. Ecol. Evol.">
        <title>Genome expansion and lineage-specific genetic innovations in the forest pathogenic fungi Armillaria.</title>
        <authorList>
            <person name="Sipos G."/>
            <person name="Prasanna A.N."/>
            <person name="Walter M.C."/>
            <person name="O'Connor E."/>
            <person name="Balint B."/>
            <person name="Krizsan K."/>
            <person name="Kiss B."/>
            <person name="Hess J."/>
            <person name="Varga T."/>
            <person name="Slot J."/>
            <person name="Riley R."/>
            <person name="Boka B."/>
            <person name="Rigling D."/>
            <person name="Barry K."/>
            <person name="Lee J."/>
            <person name="Mihaltcheva S."/>
            <person name="LaButti K."/>
            <person name="Lipzen A."/>
            <person name="Waldron R."/>
            <person name="Moloney N.M."/>
            <person name="Sperisen C."/>
            <person name="Kredics L."/>
            <person name="Vagvoelgyi C."/>
            <person name="Patrignani A."/>
            <person name="Fitzpatrick D."/>
            <person name="Nagy I."/>
            <person name="Doyle S."/>
            <person name="Anderson J.B."/>
            <person name="Grigoriev I.V."/>
            <person name="Gueldener U."/>
            <person name="Muensterkoetter M."/>
            <person name="Nagy L.G."/>
        </authorList>
    </citation>
    <scope>NUCLEOTIDE SEQUENCE [LARGE SCALE GENOMIC DNA]</scope>
    <source>
        <strain evidence="3">C18/9</strain>
    </source>
</reference>
<evidence type="ECO:0000313" key="3">
    <source>
        <dbReference type="Proteomes" id="UP000219338"/>
    </source>
</evidence>
<keyword evidence="1" id="KW-0472">Membrane</keyword>
<evidence type="ECO:0000256" key="1">
    <source>
        <dbReference type="SAM" id="Phobius"/>
    </source>
</evidence>
<dbReference type="EMBL" id="FUEG01000025">
    <property type="protein sequence ID" value="SJL14795.1"/>
    <property type="molecule type" value="Genomic_DNA"/>
</dbReference>